<dbReference type="Gene3D" id="3.40.50.300">
    <property type="entry name" value="P-loop containing nucleotide triphosphate hydrolases"/>
    <property type="match status" value="1"/>
</dbReference>
<dbReference type="InterPro" id="IPR027417">
    <property type="entry name" value="P-loop_NTPase"/>
</dbReference>
<evidence type="ECO:0000256" key="4">
    <source>
        <dbReference type="ARBA" id="ARBA00022692"/>
    </source>
</evidence>
<organism evidence="11 12">
    <name type="scientific">Branchiostoma belcheri</name>
    <name type="common">Amphioxus</name>
    <dbReference type="NCBI Taxonomy" id="7741"/>
    <lineage>
        <taxon>Eukaryota</taxon>
        <taxon>Metazoa</taxon>
        <taxon>Chordata</taxon>
        <taxon>Cephalochordata</taxon>
        <taxon>Leptocardii</taxon>
        <taxon>Amphioxiformes</taxon>
        <taxon>Branchiostomatidae</taxon>
        <taxon>Branchiostoma</taxon>
    </lineage>
</organism>
<dbReference type="SUPFAM" id="SSF52540">
    <property type="entry name" value="P-loop containing nucleoside triphosphate hydrolases"/>
    <property type="match status" value="1"/>
</dbReference>
<evidence type="ECO:0000256" key="7">
    <source>
        <dbReference type="ARBA" id="ARBA00023034"/>
    </source>
</evidence>
<evidence type="ECO:0000256" key="3">
    <source>
        <dbReference type="ARBA" id="ARBA00022679"/>
    </source>
</evidence>
<keyword evidence="5" id="KW-0735">Signal-anchor</keyword>
<keyword evidence="9" id="KW-0325">Glycoprotein</keyword>
<feature type="region of interest" description="Disordered" evidence="10">
    <location>
        <begin position="347"/>
        <end position="372"/>
    </location>
</feature>
<proteinExistence type="inferred from homology"/>
<keyword evidence="11" id="KW-1185">Reference proteome</keyword>
<dbReference type="PANTHER" id="PTHR14647:SF87">
    <property type="entry name" value="PUTATIVE-RELATED"/>
    <property type="match status" value="1"/>
</dbReference>
<comment type="subcellular location">
    <subcellularLocation>
        <location evidence="1">Golgi apparatus membrane</location>
        <topology evidence="1">Single-pass type II membrane protein</topology>
    </subcellularLocation>
</comment>
<keyword evidence="8" id="KW-0472">Membrane</keyword>
<evidence type="ECO:0000256" key="8">
    <source>
        <dbReference type="ARBA" id="ARBA00023136"/>
    </source>
</evidence>
<evidence type="ECO:0000313" key="11">
    <source>
        <dbReference type="Proteomes" id="UP000515135"/>
    </source>
</evidence>
<evidence type="ECO:0000256" key="6">
    <source>
        <dbReference type="ARBA" id="ARBA00022989"/>
    </source>
</evidence>
<accession>A0A6P4YUP1</accession>
<dbReference type="OrthoDB" id="514299at2759"/>
<dbReference type="GO" id="GO:0009247">
    <property type="term" value="P:glycolipid biosynthetic process"/>
    <property type="evidence" value="ECO:0007669"/>
    <property type="project" value="InterPro"/>
</dbReference>
<dbReference type="RefSeq" id="XP_019625499.1">
    <property type="nucleotide sequence ID" value="XM_019769940.1"/>
</dbReference>
<evidence type="ECO:0000313" key="12">
    <source>
        <dbReference type="RefSeq" id="XP_019625499.1"/>
    </source>
</evidence>
<evidence type="ECO:0000256" key="10">
    <source>
        <dbReference type="SAM" id="MobiDB-lite"/>
    </source>
</evidence>
<dbReference type="Pfam" id="PF06990">
    <property type="entry name" value="Gal-3-0_sulfotr"/>
    <property type="match status" value="1"/>
</dbReference>
<dbReference type="GO" id="GO:0000139">
    <property type="term" value="C:Golgi membrane"/>
    <property type="evidence" value="ECO:0007669"/>
    <property type="project" value="UniProtKB-SubCell"/>
</dbReference>
<sequence>MNNNSISNSQGTCQPHLNVAFMKIHKCGSSLISQMLLRFGYEHNLIVALPSRPGYSIIGGVGGIKDGDYVHPPGGKRWNIFVHHAFYNRTRFRQLMAPDTRYVAILREPLDRLKSAFQYFHLEKTFPGLKQKTRRRNAYVTTYLSRPSYWDPLYRDKTSFHACARNCMSRDLGLAERHYDNRTAVQEFVRGIENDFQTVLILEHLPASLVLLKRRMCWTFRDILYTSAGNARVQKYRRKARITDTMKRAFYQHNYADALLYNRFKESLQKQIRQEGPDFQEEVNHFTRVNHDVDSYCRSAKRQQGGNLVVEKSRWNEAFSLNKLFCARYAQVRRYWEKLLRSRYGLPRKKSSRKSRRKRRRSKAMSSYMSKT</sequence>
<dbReference type="InterPro" id="IPR009729">
    <property type="entry name" value="Gal-3-0_sulfotransfrase"/>
</dbReference>
<comment type="similarity">
    <text evidence="2">Belongs to the galactose-3-O-sulfotransferase family.</text>
</comment>
<dbReference type="AlphaFoldDB" id="A0A6P4YUP1"/>
<keyword evidence="4" id="KW-0812">Transmembrane</keyword>
<keyword evidence="6" id="KW-1133">Transmembrane helix</keyword>
<dbReference type="GO" id="GO:0001733">
    <property type="term" value="F:galactosylceramide sulfotransferase activity"/>
    <property type="evidence" value="ECO:0007669"/>
    <property type="project" value="InterPro"/>
</dbReference>
<dbReference type="Proteomes" id="UP000515135">
    <property type="component" value="Unplaced"/>
</dbReference>
<dbReference type="KEGG" id="bbel:109470818"/>
<feature type="compositionally biased region" description="Basic residues" evidence="10">
    <location>
        <begin position="347"/>
        <end position="363"/>
    </location>
</feature>
<evidence type="ECO:0000256" key="1">
    <source>
        <dbReference type="ARBA" id="ARBA00004323"/>
    </source>
</evidence>
<name>A0A6P4YUP1_BRABE</name>
<reference evidence="12" key="1">
    <citation type="submission" date="2025-08" db="UniProtKB">
        <authorList>
            <consortium name="RefSeq"/>
        </authorList>
    </citation>
    <scope>IDENTIFICATION</scope>
    <source>
        <tissue evidence="12">Gonad</tissue>
    </source>
</reference>
<keyword evidence="3" id="KW-0808">Transferase</keyword>
<evidence type="ECO:0000256" key="9">
    <source>
        <dbReference type="ARBA" id="ARBA00023180"/>
    </source>
</evidence>
<evidence type="ECO:0000256" key="5">
    <source>
        <dbReference type="ARBA" id="ARBA00022968"/>
    </source>
</evidence>
<keyword evidence="7" id="KW-0333">Golgi apparatus</keyword>
<dbReference type="PANTHER" id="PTHR14647">
    <property type="entry name" value="GALACTOSE-3-O-SULFOTRANSFERASE"/>
    <property type="match status" value="1"/>
</dbReference>
<evidence type="ECO:0000256" key="2">
    <source>
        <dbReference type="ARBA" id="ARBA00008124"/>
    </source>
</evidence>
<gene>
    <name evidence="12" type="primary">LOC109470818</name>
</gene>
<dbReference type="GeneID" id="109470818"/>
<protein>
    <submittedName>
        <fullName evidence="12">Galactose-3-O-sulfotransferase 3-like</fullName>
    </submittedName>
</protein>